<gene>
    <name evidence="2" type="ordered locus">Bcep1808_1452</name>
</gene>
<evidence type="ECO:0000256" key="1">
    <source>
        <dbReference type="SAM" id="MobiDB-lite"/>
    </source>
</evidence>
<feature type="compositionally biased region" description="Basic residues" evidence="1">
    <location>
        <begin position="11"/>
        <end position="20"/>
    </location>
</feature>
<evidence type="ECO:0000313" key="3">
    <source>
        <dbReference type="Proteomes" id="UP000002287"/>
    </source>
</evidence>
<reference evidence="3" key="1">
    <citation type="submission" date="2007-03" db="EMBL/GenBank/DDBJ databases">
        <title>Complete sequence of chromosome 1 of Burkholderia vietnamiensis G4.</title>
        <authorList>
            <consortium name="US DOE Joint Genome Institute"/>
            <person name="Copeland A."/>
            <person name="Lucas S."/>
            <person name="Lapidus A."/>
            <person name="Barry K."/>
            <person name="Detter J.C."/>
            <person name="Glavina del Rio T."/>
            <person name="Hammon N."/>
            <person name="Israni S."/>
            <person name="Dalin E."/>
            <person name="Tice H."/>
            <person name="Pitluck S."/>
            <person name="Chain P."/>
            <person name="Malfatti S."/>
            <person name="Shin M."/>
            <person name="Vergez L."/>
            <person name="Schmutz J."/>
            <person name="Larimer F."/>
            <person name="Land M."/>
            <person name="Hauser L."/>
            <person name="Kyrpides N."/>
            <person name="Tiedje J."/>
            <person name="Richardson P."/>
        </authorList>
    </citation>
    <scope>NUCLEOTIDE SEQUENCE [LARGE SCALE GENOMIC DNA]</scope>
    <source>
        <strain evidence="3">G4 / LMG 22486</strain>
    </source>
</reference>
<dbReference type="KEGG" id="bvi:Bcep1808_1452"/>
<dbReference type="Proteomes" id="UP000002287">
    <property type="component" value="Chromosome 1"/>
</dbReference>
<dbReference type="HOGENOM" id="CLU_2599352_0_0_4"/>
<dbReference type="EMBL" id="CP000614">
    <property type="protein sequence ID" value="ABO54460.1"/>
    <property type="molecule type" value="Genomic_DNA"/>
</dbReference>
<sequence>MHFTGAAPGCAKKRPTRKNPRQLELTRVLIWLGREDLNFRPPGPHAGPKSFPPHPRRSTIAHFFDFKRLIDHYGLNWGR</sequence>
<dbReference type="AlphaFoldDB" id="A4JDV7"/>
<protein>
    <submittedName>
        <fullName evidence="2">Uncharacterized protein</fullName>
    </submittedName>
</protein>
<organism evidence="2 3">
    <name type="scientific">Burkholderia vietnamiensis (strain G4 / LMG 22486)</name>
    <name type="common">Burkholderia cepacia (strain R1808)</name>
    <dbReference type="NCBI Taxonomy" id="269482"/>
    <lineage>
        <taxon>Bacteria</taxon>
        <taxon>Pseudomonadati</taxon>
        <taxon>Pseudomonadota</taxon>
        <taxon>Betaproteobacteria</taxon>
        <taxon>Burkholderiales</taxon>
        <taxon>Burkholderiaceae</taxon>
        <taxon>Burkholderia</taxon>
        <taxon>Burkholderia cepacia complex</taxon>
    </lineage>
</organism>
<evidence type="ECO:0000313" key="2">
    <source>
        <dbReference type="EMBL" id="ABO54460.1"/>
    </source>
</evidence>
<proteinExistence type="predicted"/>
<name>A4JDV7_BURVG</name>
<feature type="region of interest" description="Disordered" evidence="1">
    <location>
        <begin position="1"/>
        <end position="20"/>
    </location>
</feature>
<accession>A4JDV7</accession>